<feature type="transmembrane region" description="Helical" evidence="9">
    <location>
        <begin position="303"/>
        <end position="321"/>
    </location>
</feature>
<feature type="compositionally biased region" description="Low complexity" evidence="8">
    <location>
        <begin position="747"/>
        <end position="760"/>
    </location>
</feature>
<comment type="subcellular location">
    <subcellularLocation>
        <location evidence="1">Membrane</location>
        <topology evidence="1">Multi-pass membrane protein</topology>
    </subcellularLocation>
</comment>
<organism evidence="10 11">
    <name type="scientific">Ophiostoma piceae (strain UAMH 11346)</name>
    <name type="common">Sap stain fungus</name>
    <dbReference type="NCBI Taxonomy" id="1262450"/>
    <lineage>
        <taxon>Eukaryota</taxon>
        <taxon>Fungi</taxon>
        <taxon>Dikarya</taxon>
        <taxon>Ascomycota</taxon>
        <taxon>Pezizomycotina</taxon>
        <taxon>Sordariomycetes</taxon>
        <taxon>Sordariomycetidae</taxon>
        <taxon>Ophiostomatales</taxon>
        <taxon>Ophiostomataceae</taxon>
        <taxon>Ophiostoma</taxon>
    </lineage>
</organism>
<dbReference type="PANTHER" id="PTHR23501:SF87">
    <property type="entry name" value="SIDEROPHORE IRON TRANSPORTER 2"/>
    <property type="match status" value="1"/>
</dbReference>
<evidence type="ECO:0000256" key="9">
    <source>
        <dbReference type="SAM" id="Phobius"/>
    </source>
</evidence>
<dbReference type="GO" id="GO:0015343">
    <property type="term" value="F:siderophore-iron transmembrane transporter activity"/>
    <property type="evidence" value="ECO:0007669"/>
    <property type="project" value="TreeGrafter"/>
</dbReference>
<proteinExistence type="inferred from homology"/>
<keyword evidence="5 9" id="KW-1133">Transmembrane helix</keyword>
<keyword evidence="4 9" id="KW-0812">Transmembrane</keyword>
<dbReference type="PANTHER" id="PTHR23501">
    <property type="entry name" value="MAJOR FACILITATOR SUPERFAMILY"/>
    <property type="match status" value="1"/>
</dbReference>
<feature type="transmembrane region" description="Helical" evidence="9">
    <location>
        <begin position="418"/>
        <end position="437"/>
    </location>
</feature>
<dbReference type="OMA" id="ATIWIGP"/>
<dbReference type="EMBL" id="KE148146">
    <property type="protein sequence ID" value="EPE10336.1"/>
    <property type="molecule type" value="Genomic_DNA"/>
</dbReference>
<dbReference type="VEuPathDB" id="FungiDB:F503_05431"/>
<gene>
    <name evidence="10" type="ORF">F503_05431</name>
</gene>
<evidence type="ECO:0000313" key="10">
    <source>
        <dbReference type="EMBL" id="EPE10336.1"/>
    </source>
</evidence>
<evidence type="ECO:0000256" key="8">
    <source>
        <dbReference type="SAM" id="MobiDB-lite"/>
    </source>
</evidence>
<evidence type="ECO:0000256" key="7">
    <source>
        <dbReference type="ARBA" id="ARBA00023136"/>
    </source>
</evidence>
<dbReference type="Pfam" id="PF07690">
    <property type="entry name" value="MFS_1"/>
    <property type="match status" value="1"/>
</dbReference>
<evidence type="ECO:0000256" key="1">
    <source>
        <dbReference type="ARBA" id="ARBA00004141"/>
    </source>
</evidence>
<dbReference type="Proteomes" id="UP000016923">
    <property type="component" value="Unassembled WGS sequence"/>
</dbReference>
<feature type="transmembrane region" description="Helical" evidence="9">
    <location>
        <begin position="262"/>
        <end position="283"/>
    </location>
</feature>
<feature type="compositionally biased region" description="Polar residues" evidence="8">
    <location>
        <begin position="1"/>
        <end position="10"/>
    </location>
</feature>
<reference evidence="10 11" key="1">
    <citation type="journal article" date="2013" name="BMC Genomics">
        <title>The genome and transcriptome of the pine saprophyte Ophiostoma piceae, and a comparison with the bark beetle-associated pine pathogen Grosmannia clavigera.</title>
        <authorList>
            <person name="Haridas S."/>
            <person name="Wang Y."/>
            <person name="Lim L."/>
            <person name="Massoumi Alamouti S."/>
            <person name="Jackman S."/>
            <person name="Docking R."/>
            <person name="Robertson G."/>
            <person name="Birol I."/>
            <person name="Bohlmann J."/>
            <person name="Breuil C."/>
        </authorList>
    </citation>
    <scope>NUCLEOTIDE SEQUENCE [LARGE SCALE GENOMIC DNA]</scope>
    <source>
        <strain evidence="10 11">UAMH 11346</strain>
    </source>
</reference>
<evidence type="ECO:0000256" key="3">
    <source>
        <dbReference type="ARBA" id="ARBA00022448"/>
    </source>
</evidence>
<accession>S3CE54</accession>
<feature type="transmembrane region" description="Helical" evidence="9">
    <location>
        <begin position="483"/>
        <end position="506"/>
    </location>
</feature>
<keyword evidence="7 9" id="KW-0472">Membrane</keyword>
<dbReference type="HOGENOM" id="CLU_012970_2_0_1"/>
<evidence type="ECO:0000256" key="4">
    <source>
        <dbReference type="ARBA" id="ARBA00022692"/>
    </source>
</evidence>
<evidence type="ECO:0000313" key="11">
    <source>
        <dbReference type="Proteomes" id="UP000016923"/>
    </source>
</evidence>
<feature type="region of interest" description="Disordered" evidence="8">
    <location>
        <begin position="727"/>
        <end position="770"/>
    </location>
</feature>
<sequence>MTDPPSSSLAYKSENSDSRHNNNNDNNDDGGLLDPSTRLPHSSRSSSTLSTSRPRSYGTIAVAAQPSSDASPASPSLAPRTVGYTGPDDAAPGPGRIRSTEGTSQLAKNTTPLNRSTRRQLLANVDFDPDFDNDTDTDNDPESEPVLYAGLDGDMPPQTAFLSGSNRRLAIAYCGLLLVAFTTSLEGQVTAPLAAFAVSSFQNHSLLSTVYVVQGVVNAVIKPPMAKMADVFGRFEAFSGAVILCVIGYIQMAASRNVQTFAAAQILYSAGITGLQVLQQIFVADTSDLRHRALLSSLPDTPFLATIWIGPSIAAAILNSTSWRWGYAMWAVLLPVAFLPLGGSLAVSAYQSHSFRQQRSRGCLGLSRPKSSAGDVDDVFPGLGQPGSSRHDAGRGDNQPAGSKTIAYLRKLMKDLDVVGIILLSAALSMVLLPLTLAGKVNGGWSNPLIIASIIVGLFLLIVVFPAWEARSDWAPYPLVPPLLLRSVTFCAGCGVCFFFFAVFYLSVQPYFYSYLLVAHNKTVSTAGRITQIFSFTSTIAAVSSSIAIRHIRRYKAFVVSGACVYLAGVSCMLLYRTADAGTARLVATQVAVGLGAGLMSVPTQIGIQASVSSTPRLVSAATAVYLTMGEAGIAVGAAISGALWGRLVPAKLALYLPEDARGNATAIYSSVVVATSYEWGSPERLAIIRAYQESMTTLLTVAVAFCVPVLLLALLMKDCHLGSDESKVPAHSVDGDDDEEEEGLLSQSTSHAESASSASNRHDEPDERLARTERAILLSNEDDD</sequence>
<dbReference type="GO" id="GO:0005886">
    <property type="term" value="C:plasma membrane"/>
    <property type="evidence" value="ECO:0007669"/>
    <property type="project" value="TreeGrafter"/>
</dbReference>
<feature type="transmembrane region" description="Helical" evidence="9">
    <location>
        <begin position="526"/>
        <end position="545"/>
    </location>
</feature>
<feature type="transmembrane region" description="Helical" evidence="9">
    <location>
        <begin position="449"/>
        <end position="471"/>
    </location>
</feature>
<feature type="region of interest" description="Disordered" evidence="8">
    <location>
        <begin position="1"/>
        <end position="118"/>
    </location>
</feature>
<feature type="transmembrane region" description="Helical" evidence="9">
    <location>
        <begin position="623"/>
        <end position="645"/>
    </location>
</feature>
<keyword evidence="6" id="KW-0406">Ion transport</keyword>
<dbReference type="eggNOG" id="KOG0254">
    <property type="taxonomic scope" value="Eukaryota"/>
</dbReference>
<evidence type="ECO:0000256" key="2">
    <source>
        <dbReference type="ARBA" id="ARBA00008335"/>
    </source>
</evidence>
<comment type="similarity">
    <text evidence="2">Belongs to the major facilitator superfamily.</text>
</comment>
<feature type="transmembrane region" description="Helical" evidence="9">
    <location>
        <begin position="231"/>
        <end position="250"/>
    </location>
</feature>
<dbReference type="SUPFAM" id="SSF103473">
    <property type="entry name" value="MFS general substrate transporter"/>
    <property type="match status" value="2"/>
</dbReference>
<feature type="compositionally biased region" description="Basic and acidic residues" evidence="8">
    <location>
        <begin position="761"/>
        <end position="770"/>
    </location>
</feature>
<keyword evidence="3" id="KW-0813">Transport</keyword>
<feature type="transmembrane region" description="Helical" evidence="9">
    <location>
        <begin position="582"/>
        <end position="602"/>
    </location>
</feature>
<dbReference type="AlphaFoldDB" id="S3CE54"/>
<evidence type="ECO:0000256" key="5">
    <source>
        <dbReference type="ARBA" id="ARBA00022989"/>
    </source>
</evidence>
<dbReference type="Gene3D" id="1.20.1250.20">
    <property type="entry name" value="MFS general substrate transporter like domains"/>
    <property type="match status" value="2"/>
</dbReference>
<protein>
    <submittedName>
        <fullName evidence="10">Siderochrome-iron transporter</fullName>
    </submittedName>
</protein>
<feature type="transmembrane region" description="Helical" evidence="9">
    <location>
        <begin position="327"/>
        <end position="350"/>
    </location>
</feature>
<dbReference type="InterPro" id="IPR036259">
    <property type="entry name" value="MFS_trans_sf"/>
</dbReference>
<dbReference type="OrthoDB" id="4088837at2759"/>
<keyword evidence="11" id="KW-1185">Reference proteome</keyword>
<feature type="transmembrane region" description="Helical" evidence="9">
    <location>
        <begin position="699"/>
        <end position="717"/>
    </location>
</feature>
<feature type="compositionally biased region" description="Low complexity" evidence="8">
    <location>
        <begin position="23"/>
        <end position="79"/>
    </location>
</feature>
<feature type="compositionally biased region" description="Polar residues" evidence="8">
    <location>
        <begin position="100"/>
        <end position="115"/>
    </location>
</feature>
<name>S3CE54_OPHP1</name>
<feature type="transmembrane region" description="Helical" evidence="9">
    <location>
        <begin position="557"/>
        <end position="576"/>
    </location>
</feature>
<dbReference type="InterPro" id="IPR011701">
    <property type="entry name" value="MFS"/>
</dbReference>
<dbReference type="FunFam" id="1.20.1250.20:FF:000197">
    <property type="entry name" value="Siderophore iron transporter 1"/>
    <property type="match status" value="1"/>
</dbReference>
<evidence type="ECO:0000256" key="6">
    <source>
        <dbReference type="ARBA" id="ARBA00023065"/>
    </source>
</evidence>